<dbReference type="OMA" id="CRLYEKN"/>
<name>T0Q7C1_SAPDV</name>
<dbReference type="InterPro" id="IPR008491">
    <property type="entry name" value="CDK5RAP3"/>
</dbReference>
<dbReference type="PANTHER" id="PTHR14894">
    <property type="entry name" value="CDK5 REGULATORY SUBUNIT-ASSOCIATED PROTEIN 3"/>
    <property type="match status" value="1"/>
</dbReference>
<comment type="similarity">
    <text evidence="1">Belongs to the CDK5RAP3 family.</text>
</comment>
<dbReference type="Pfam" id="PF05600">
    <property type="entry name" value="CDK5RAP3"/>
    <property type="match status" value="1"/>
</dbReference>
<keyword evidence="3" id="KW-1185">Reference proteome</keyword>
<protein>
    <recommendedName>
        <fullName evidence="4">CDK5RAP3-like protein</fullName>
    </recommendedName>
</protein>
<dbReference type="eggNOG" id="KOG2607">
    <property type="taxonomic scope" value="Eukaryota"/>
</dbReference>
<dbReference type="InParanoid" id="T0Q7C1"/>
<evidence type="ECO:0000313" key="3">
    <source>
        <dbReference type="Proteomes" id="UP000030762"/>
    </source>
</evidence>
<dbReference type="PANTHER" id="PTHR14894:SF0">
    <property type="entry name" value="CDK5 REGULATORY SUBUNIT-ASSOCIATED PROTEIN 3"/>
    <property type="match status" value="1"/>
</dbReference>
<dbReference type="GO" id="GO:0012505">
    <property type="term" value="C:endomembrane system"/>
    <property type="evidence" value="ECO:0007669"/>
    <property type="project" value="TreeGrafter"/>
</dbReference>
<reference evidence="2 3" key="1">
    <citation type="submission" date="2012-04" db="EMBL/GenBank/DDBJ databases">
        <title>The Genome Sequence of Saprolegnia declina VS20.</title>
        <authorList>
            <consortium name="The Broad Institute Genome Sequencing Platform"/>
            <person name="Russ C."/>
            <person name="Nusbaum C."/>
            <person name="Tyler B."/>
            <person name="van West P."/>
            <person name="Dieguez-Uribeondo J."/>
            <person name="de Bruijn I."/>
            <person name="Tripathy S."/>
            <person name="Jiang R."/>
            <person name="Young S.K."/>
            <person name="Zeng Q."/>
            <person name="Gargeya S."/>
            <person name="Fitzgerald M."/>
            <person name="Haas B."/>
            <person name="Abouelleil A."/>
            <person name="Alvarado L."/>
            <person name="Arachchi H.M."/>
            <person name="Berlin A."/>
            <person name="Chapman S.B."/>
            <person name="Goldberg J."/>
            <person name="Griggs A."/>
            <person name="Gujja S."/>
            <person name="Hansen M."/>
            <person name="Howarth C."/>
            <person name="Imamovic A."/>
            <person name="Larimer J."/>
            <person name="McCowen C."/>
            <person name="Montmayeur A."/>
            <person name="Murphy C."/>
            <person name="Neiman D."/>
            <person name="Pearson M."/>
            <person name="Priest M."/>
            <person name="Roberts A."/>
            <person name="Saif S."/>
            <person name="Shea T."/>
            <person name="Sisk P."/>
            <person name="Sykes S."/>
            <person name="Wortman J."/>
            <person name="Nusbaum C."/>
            <person name="Birren B."/>
        </authorList>
    </citation>
    <scope>NUCLEOTIDE SEQUENCE [LARGE SCALE GENOMIC DNA]</scope>
    <source>
        <strain evidence="2 3">VS20</strain>
    </source>
</reference>
<proteinExistence type="inferred from homology"/>
<dbReference type="Proteomes" id="UP000030762">
    <property type="component" value="Unassembled WGS sequence"/>
</dbReference>
<dbReference type="STRING" id="1156394.T0Q7C1"/>
<evidence type="ECO:0000256" key="1">
    <source>
        <dbReference type="ARBA" id="ARBA00007478"/>
    </source>
</evidence>
<sequence length="470" mass="51410">MTAKPPSPIDIPLKKLLEGLIDRKIVSPQWQDQLRPVKAAIAEALETLPTHAQHIVAGKAADDVLFFDCKAMLAHLEASDEAKATNFFGQYTSPVLKAWMAITKSYEVHALFAAEAARRLNQDATFEIPALRKAIALHEKHVGDNHRKIADYTKGISECNKAFAAACADLQIPGFDVRLELQALVYDLPSLFRGVAGVLNTPTLRDAGAYHAALQAHLHAASSTLPPALSSLDAFWAAPLVEPADVAPSAPSEVVEIQWDATAIELSDGGIDWGSDDSAVIKWDISSVDTQDAPSRNELATTQVDQLLHGETRAKLTNDLLELRAFLLQRRIELQTPDVAFANQFQTSAPLLAQQSVESTKGYLAAVDAALAALREKRLQHVLLIKLSPRYLDRLVATLELHMTKAEKLHGAIRTLEDKNSELTDLVATSHAKVRELMASTKSLQMQLETSLPTLFKGHPVHILGELNRF</sequence>
<dbReference type="GeneID" id="19953561"/>
<organism evidence="2 3">
    <name type="scientific">Saprolegnia diclina (strain VS20)</name>
    <dbReference type="NCBI Taxonomy" id="1156394"/>
    <lineage>
        <taxon>Eukaryota</taxon>
        <taxon>Sar</taxon>
        <taxon>Stramenopiles</taxon>
        <taxon>Oomycota</taxon>
        <taxon>Saprolegniomycetes</taxon>
        <taxon>Saprolegniales</taxon>
        <taxon>Saprolegniaceae</taxon>
        <taxon>Saprolegnia</taxon>
    </lineage>
</organism>
<evidence type="ECO:0000313" key="2">
    <source>
        <dbReference type="EMBL" id="EQC29370.1"/>
    </source>
</evidence>
<dbReference type="VEuPathDB" id="FungiDB:SDRG_12834"/>
<gene>
    <name evidence="2" type="ORF">SDRG_12834</name>
</gene>
<evidence type="ECO:0008006" key="4">
    <source>
        <dbReference type="Google" id="ProtNLM"/>
    </source>
</evidence>
<dbReference type="GO" id="GO:0007346">
    <property type="term" value="P:regulation of mitotic cell cycle"/>
    <property type="evidence" value="ECO:0007669"/>
    <property type="project" value="TreeGrafter"/>
</dbReference>
<accession>T0Q7C1</accession>
<dbReference type="EMBL" id="JH767184">
    <property type="protein sequence ID" value="EQC29370.1"/>
    <property type="molecule type" value="Genomic_DNA"/>
</dbReference>
<dbReference type="OrthoDB" id="340432at2759"/>
<dbReference type="RefSeq" id="XP_008617137.1">
    <property type="nucleotide sequence ID" value="XM_008618915.1"/>
</dbReference>
<dbReference type="AlphaFoldDB" id="T0Q7C1"/>